<dbReference type="SUPFAM" id="SSF52540">
    <property type="entry name" value="P-loop containing nucleoside triphosphate hydrolases"/>
    <property type="match status" value="1"/>
</dbReference>
<dbReference type="PANTHER" id="PTHR14241">
    <property type="entry name" value="INTERFERON-INDUCED PROTEIN 44"/>
    <property type="match status" value="1"/>
</dbReference>
<accession>A0A665TIS5</accession>
<reference evidence="2" key="3">
    <citation type="submission" date="2025-09" db="UniProtKB">
        <authorList>
            <consortium name="Ensembl"/>
        </authorList>
    </citation>
    <scope>IDENTIFICATION</scope>
</reference>
<gene>
    <name evidence="2" type="primary">LOC115038026</name>
</gene>
<dbReference type="Gene3D" id="3.40.50.300">
    <property type="entry name" value="P-loop containing nucleotide triphosphate hydrolases"/>
    <property type="match status" value="1"/>
</dbReference>
<dbReference type="PANTHER" id="PTHR14241:SF1">
    <property type="entry name" value="INTERFERON-INDUCED PROTEIN 44-RELATED"/>
    <property type="match status" value="1"/>
</dbReference>
<evidence type="ECO:0000256" key="1">
    <source>
        <dbReference type="SAM" id="SignalP"/>
    </source>
</evidence>
<evidence type="ECO:0000313" key="3">
    <source>
        <dbReference type="Proteomes" id="UP000472264"/>
    </source>
</evidence>
<dbReference type="Proteomes" id="UP000472264">
    <property type="component" value="Chromosome 24"/>
</dbReference>
<feature type="signal peptide" evidence="1">
    <location>
        <begin position="1"/>
        <end position="18"/>
    </location>
</feature>
<keyword evidence="3" id="KW-1185">Reference proteome</keyword>
<organism evidence="2 3">
    <name type="scientific">Echeneis naucrates</name>
    <name type="common">Live sharksucker</name>
    <dbReference type="NCBI Taxonomy" id="173247"/>
    <lineage>
        <taxon>Eukaryota</taxon>
        <taxon>Metazoa</taxon>
        <taxon>Chordata</taxon>
        <taxon>Craniata</taxon>
        <taxon>Vertebrata</taxon>
        <taxon>Euteleostomi</taxon>
        <taxon>Actinopterygii</taxon>
        <taxon>Neopterygii</taxon>
        <taxon>Teleostei</taxon>
        <taxon>Neoteleostei</taxon>
        <taxon>Acanthomorphata</taxon>
        <taxon>Carangaria</taxon>
        <taxon>Carangiformes</taxon>
        <taxon>Echeneidae</taxon>
        <taxon>Echeneis</taxon>
    </lineage>
</organism>
<keyword evidence="1" id="KW-0732">Signal</keyword>
<feature type="chain" id="PRO_5025611896" evidence="1">
    <location>
        <begin position="19"/>
        <end position="292"/>
    </location>
</feature>
<reference evidence="2" key="2">
    <citation type="submission" date="2025-08" db="UniProtKB">
        <authorList>
            <consortium name="Ensembl"/>
        </authorList>
    </citation>
    <scope>IDENTIFICATION</scope>
</reference>
<evidence type="ECO:0000313" key="2">
    <source>
        <dbReference type="Ensembl" id="ENSENLP00000006848.1"/>
    </source>
</evidence>
<reference evidence="2" key="1">
    <citation type="submission" date="2021-04" db="EMBL/GenBank/DDBJ databases">
        <authorList>
            <consortium name="Wellcome Sanger Institute Data Sharing"/>
        </authorList>
    </citation>
    <scope>NUCLEOTIDE SEQUENCE [LARGE SCALE GENOMIC DNA]</scope>
</reference>
<proteinExistence type="predicted"/>
<protein>
    <submittedName>
        <fullName evidence="2">Interferon-induced protein 44-like</fullName>
    </submittedName>
</protein>
<name>A0A665TIS5_ECHNA</name>
<dbReference type="InterPro" id="IPR027417">
    <property type="entry name" value="P-loop_NTPase"/>
</dbReference>
<dbReference type="Ensembl" id="ENSENLT00000007151.1">
    <property type="protein sequence ID" value="ENSENLP00000006848.1"/>
    <property type="gene ID" value="ENSENLG00000003270.1"/>
</dbReference>
<dbReference type="GO" id="GO:0006955">
    <property type="term" value="P:immune response"/>
    <property type="evidence" value="ECO:0007669"/>
    <property type="project" value="TreeGrafter"/>
</dbReference>
<dbReference type="AlphaFoldDB" id="A0A665TIS5"/>
<sequence length="292" mass="33562">MMSTIFFTLFVFYLSVLDEPWREVNWSEEKQRDLQYVKNYKPPTEGQQVRILLHGPAGSGKSSFINSVQSVLNDRMYRQALADNISGSSFTKKYTTYKVPKDKDTFYPFVFNDIMGLESREQTGVHVDDVKLALKGHMKEDYQLNPQSKLSEENQFYKRHLEPNDKVHVLVLIIPADTLGIIRHELVQKIREIRTAASDLAIPQIAVMTKIDKACPEIGRDLKNVYRSKYLKGKMEQLSADVGIPMNCIFPVKNYHEETKLNNDVDTVILNALTQIITCGDDHLKFLLNQSD</sequence>